<feature type="coiled-coil region" evidence="1">
    <location>
        <begin position="105"/>
        <end position="290"/>
    </location>
</feature>
<evidence type="ECO:0000313" key="3">
    <source>
        <dbReference type="Proteomes" id="UP000054097"/>
    </source>
</evidence>
<protein>
    <submittedName>
        <fullName evidence="2">Uncharacterized protein</fullName>
    </submittedName>
</protein>
<proteinExistence type="predicted"/>
<sequence length="388" mass="43939">MRPPEILGLIEEAAGTRMYEERKDKARKTMAKKEKRVVEITSLLDEEITPKLDKLRDEKRSFLAYQKQSTELEKLARVLAAYEWKESTERVKRREAELEKKTALLATCKEDATKREQELVNAETEKKAAIKRRDKELAKGGHFQKLEAQVAESEKKIVSLDTQIELKTASIRDEEARVKTLLDTAETLKTSVAEKTDEVAELDKAYKALKAEHEAFQQKYQSKQELLQTLQTGLADSANTSGGGYLGQLADAQARVVQAQTEEEQLKRQASIIEKELADARSRYKKVEREAGDGAKAVEKGKQDVEKLKRTLAGMHWSEEKETQAAGALRAARDEVRALTEKRDALRQRMSNLDFSYSDPTPGFDRRKVKGLVANLITISENQFPKAT</sequence>
<accession>A0A0C2WNV6</accession>
<dbReference type="Proteomes" id="UP000054097">
    <property type="component" value="Unassembled WGS sequence"/>
</dbReference>
<reference evidence="3" key="2">
    <citation type="submission" date="2015-01" db="EMBL/GenBank/DDBJ databases">
        <title>Evolutionary Origins and Diversification of the Mycorrhizal Mutualists.</title>
        <authorList>
            <consortium name="DOE Joint Genome Institute"/>
            <consortium name="Mycorrhizal Genomics Consortium"/>
            <person name="Kohler A."/>
            <person name="Kuo A."/>
            <person name="Nagy L.G."/>
            <person name="Floudas D."/>
            <person name="Copeland A."/>
            <person name="Barry K.W."/>
            <person name="Cichocki N."/>
            <person name="Veneault-Fourrey C."/>
            <person name="LaButti K."/>
            <person name="Lindquist E.A."/>
            <person name="Lipzen A."/>
            <person name="Lundell T."/>
            <person name="Morin E."/>
            <person name="Murat C."/>
            <person name="Riley R."/>
            <person name="Ohm R."/>
            <person name="Sun H."/>
            <person name="Tunlid A."/>
            <person name="Henrissat B."/>
            <person name="Grigoriev I.V."/>
            <person name="Hibbett D.S."/>
            <person name="Martin F."/>
        </authorList>
    </citation>
    <scope>NUCLEOTIDE SEQUENCE [LARGE SCALE GENOMIC DNA]</scope>
    <source>
        <strain evidence="3">MAFF 305830</strain>
    </source>
</reference>
<dbReference type="OrthoDB" id="10255539at2759"/>
<dbReference type="STRING" id="933852.A0A0C2WNV6"/>
<keyword evidence="1" id="KW-0175">Coiled coil</keyword>
<evidence type="ECO:0000313" key="2">
    <source>
        <dbReference type="EMBL" id="KIM19352.1"/>
    </source>
</evidence>
<reference evidence="2 3" key="1">
    <citation type="submission" date="2014-04" db="EMBL/GenBank/DDBJ databases">
        <authorList>
            <consortium name="DOE Joint Genome Institute"/>
            <person name="Kuo A."/>
            <person name="Zuccaro A."/>
            <person name="Kohler A."/>
            <person name="Nagy L.G."/>
            <person name="Floudas D."/>
            <person name="Copeland A."/>
            <person name="Barry K.W."/>
            <person name="Cichocki N."/>
            <person name="Veneault-Fourrey C."/>
            <person name="LaButti K."/>
            <person name="Lindquist E.A."/>
            <person name="Lipzen A."/>
            <person name="Lundell T."/>
            <person name="Morin E."/>
            <person name="Murat C."/>
            <person name="Sun H."/>
            <person name="Tunlid A."/>
            <person name="Henrissat B."/>
            <person name="Grigoriev I.V."/>
            <person name="Hibbett D.S."/>
            <person name="Martin F."/>
            <person name="Nordberg H.P."/>
            <person name="Cantor M.N."/>
            <person name="Hua S.X."/>
        </authorList>
    </citation>
    <scope>NUCLEOTIDE SEQUENCE [LARGE SCALE GENOMIC DNA]</scope>
    <source>
        <strain evidence="2 3">MAFF 305830</strain>
    </source>
</reference>
<organism evidence="2 3">
    <name type="scientific">Serendipita vermifera MAFF 305830</name>
    <dbReference type="NCBI Taxonomy" id="933852"/>
    <lineage>
        <taxon>Eukaryota</taxon>
        <taxon>Fungi</taxon>
        <taxon>Dikarya</taxon>
        <taxon>Basidiomycota</taxon>
        <taxon>Agaricomycotina</taxon>
        <taxon>Agaricomycetes</taxon>
        <taxon>Sebacinales</taxon>
        <taxon>Serendipitaceae</taxon>
        <taxon>Serendipita</taxon>
    </lineage>
</organism>
<name>A0A0C2WNV6_SERVB</name>
<evidence type="ECO:0000256" key="1">
    <source>
        <dbReference type="SAM" id="Coils"/>
    </source>
</evidence>
<keyword evidence="3" id="KW-1185">Reference proteome</keyword>
<dbReference type="EMBL" id="KN824786">
    <property type="protein sequence ID" value="KIM19352.1"/>
    <property type="molecule type" value="Genomic_DNA"/>
</dbReference>
<feature type="non-terminal residue" evidence="2">
    <location>
        <position position="388"/>
    </location>
</feature>
<gene>
    <name evidence="2" type="ORF">M408DRAFT_245167</name>
</gene>
<dbReference type="HOGENOM" id="CLU_712065_0_0_1"/>
<dbReference type="AlphaFoldDB" id="A0A0C2WNV6"/>
<dbReference type="PANTHER" id="PTHR43977">
    <property type="entry name" value="STRUCTURAL MAINTENANCE OF CHROMOSOMES PROTEIN 3"/>
    <property type="match status" value="1"/>
</dbReference>